<dbReference type="EMBL" id="CABFWN010000003">
    <property type="protein sequence ID" value="VUG18537.1"/>
    <property type="molecule type" value="Genomic_DNA"/>
</dbReference>
<evidence type="ECO:0000256" key="6">
    <source>
        <dbReference type="ARBA" id="ARBA00022989"/>
    </source>
</evidence>
<dbReference type="GO" id="GO:0032216">
    <property type="term" value="F:glucosaminyl-phosphatidylinositol O-acyltransferase activity"/>
    <property type="evidence" value="ECO:0007669"/>
    <property type="project" value="TreeGrafter"/>
</dbReference>
<keyword evidence="5 8" id="KW-0812">Transmembrane</keyword>
<dbReference type="PANTHER" id="PTHR20661">
    <property type="entry name" value="PHOSPHATIDYLINOSITOL-GLYCAN BIOSYNTHESIS CLASS W PROTEIN"/>
    <property type="match status" value="1"/>
</dbReference>
<evidence type="ECO:0000256" key="2">
    <source>
        <dbReference type="ARBA" id="ARBA00004687"/>
    </source>
</evidence>
<keyword evidence="4 8" id="KW-0337">GPI-anchor biosynthesis</keyword>
<evidence type="ECO:0000256" key="5">
    <source>
        <dbReference type="ARBA" id="ARBA00022692"/>
    </source>
</evidence>
<evidence type="ECO:0000256" key="7">
    <source>
        <dbReference type="ARBA" id="ARBA00023136"/>
    </source>
</evidence>
<dbReference type="Proteomes" id="UP000478008">
    <property type="component" value="Unassembled WGS sequence"/>
</dbReference>
<comment type="function">
    <text evidence="8">A acetyltransferase, which acetylates the inositol ring of phosphatidylinositol during biosynthesis of GPI-anchor.</text>
</comment>
<comment type="similarity">
    <text evidence="3 8">Belongs to the PIGW family.</text>
</comment>
<dbReference type="AlphaFoldDB" id="A0A3F2Y3U2"/>
<evidence type="ECO:0000313" key="10">
    <source>
        <dbReference type="Proteomes" id="UP000478008"/>
    </source>
</evidence>
<feature type="transmembrane region" description="Helical" evidence="8">
    <location>
        <begin position="12"/>
        <end position="37"/>
    </location>
</feature>
<dbReference type="EC" id="2.3.-.-" evidence="8"/>
<dbReference type="GO" id="GO:0072659">
    <property type="term" value="P:protein localization to plasma membrane"/>
    <property type="evidence" value="ECO:0007669"/>
    <property type="project" value="TreeGrafter"/>
</dbReference>
<dbReference type="GO" id="GO:0005789">
    <property type="term" value="C:endoplasmic reticulum membrane"/>
    <property type="evidence" value="ECO:0007669"/>
    <property type="project" value="UniProtKB-SubCell"/>
</dbReference>
<dbReference type="Pfam" id="PF06423">
    <property type="entry name" value="GWT1"/>
    <property type="match status" value="1"/>
</dbReference>
<sequence>MDGLKERKEAFVTGLTGGTITDVYVVTSISAVSYLIWCIIKKRTNLFENPRSVLSQLLDFLLNWNNLLLAVTIYANNISLLTFLILIPAVFILLTSKSKKYVQRVIRINFKTLTVKEYLPFKSYITIYRSQMMILTCICILAVDFPIFPRRFAKVETWGTSLMDLGVGSFAFSMGVITARAYLRQHFLGKYSYFRNLFRAIKGSLPILGLGVFRLLSVKYFNYQEHVTEYGKYWNFFFTLGCLPPLTNLLSPIILKVSPLILSLTIGTTYEYILTNRGLMRYIISSPRVDFLSDNKEGIFSLIGYFCICLNGLALGSMILTVVPTPHNLTKMTSSREDLMAYHKSGKKGCDFTFTPVQGLTLISLLYHVLYLLGDKYYKYGVSRRMTNMLYVLWVSAYNSTFLLCYKLIENFVWGDVKVQYVDDKTSAKKPKNTDLSVIDPSVSVPSALTAVNNNSLVLFLVANLLTGVINMSYDTLDSSDWSGILVLMGYTFILSTFTMVLYHLGIKLR</sequence>
<feature type="transmembrane region" description="Helical" evidence="8">
    <location>
        <begin position="132"/>
        <end position="149"/>
    </location>
</feature>
<evidence type="ECO:0000256" key="4">
    <source>
        <dbReference type="ARBA" id="ARBA00022502"/>
    </source>
</evidence>
<dbReference type="UniPathway" id="UPA00196"/>
<accession>A0A3F2Y3U2</accession>
<feature type="transmembrane region" description="Helical" evidence="8">
    <location>
        <begin position="161"/>
        <end position="183"/>
    </location>
</feature>
<keyword evidence="8" id="KW-0012">Acyltransferase</keyword>
<keyword evidence="7 8" id="KW-0472">Membrane</keyword>
<feature type="transmembrane region" description="Helical" evidence="8">
    <location>
        <begin position="302"/>
        <end position="323"/>
    </location>
</feature>
<gene>
    <name evidence="9" type="primary">GWT1</name>
    <name evidence="9" type="ORF">DEBR0S3_14026G</name>
</gene>
<feature type="transmembrane region" description="Helical" evidence="8">
    <location>
        <begin position="204"/>
        <end position="221"/>
    </location>
</feature>
<keyword evidence="8" id="KW-0808">Transferase</keyword>
<evidence type="ECO:0000256" key="1">
    <source>
        <dbReference type="ARBA" id="ARBA00004477"/>
    </source>
</evidence>
<proteinExistence type="inferred from homology"/>
<feature type="transmembrane region" description="Helical" evidence="8">
    <location>
        <begin position="357"/>
        <end position="378"/>
    </location>
</feature>
<keyword evidence="8" id="KW-0256">Endoplasmic reticulum</keyword>
<dbReference type="PIRSF" id="PIRSF017321">
    <property type="entry name" value="GWT1"/>
    <property type="match status" value="1"/>
</dbReference>
<feature type="transmembrane region" description="Helical" evidence="8">
    <location>
        <begin position="67"/>
        <end position="94"/>
    </location>
</feature>
<comment type="pathway">
    <text evidence="2 8">Glycolipid biosynthesis; glycosylphosphatidylinositol-anchor biosynthesis.</text>
</comment>
<reference evidence="9 10" key="1">
    <citation type="submission" date="2019-07" db="EMBL/GenBank/DDBJ databases">
        <authorList>
            <person name="Friedrich A."/>
            <person name="Schacherer J."/>
        </authorList>
    </citation>
    <scope>NUCLEOTIDE SEQUENCE [LARGE SCALE GENOMIC DNA]</scope>
</reference>
<name>A0A3F2Y3U2_DEKBR</name>
<dbReference type="InterPro" id="IPR009447">
    <property type="entry name" value="PIGW/GWT1"/>
</dbReference>
<comment type="subcellular location">
    <subcellularLocation>
        <location evidence="1 8">Endoplasmic reticulum membrane</location>
        <topology evidence="1 8">Multi-pass membrane protein</topology>
    </subcellularLocation>
</comment>
<keyword evidence="10" id="KW-1185">Reference proteome</keyword>
<organism evidence="9 10">
    <name type="scientific">Dekkera bruxellensis</name>
    <name type="common">Brettanomyces custersii</name>
    <dbReference type="NCBI Taxonomy" id="5007"/>
    <lineage>
        <taxon>Eukaryota</taxon>
        <taxon>Fungi</taxon>
        <taxon>Dikarya</taxon>
        <taxon>Ascomycota</taxon>
        <taxon>Saccharomycotina</taxon>
        <taxon>Pichiomycetes</taxon>
        <taxon>Pichiales</taxon>
        <taxon>Pichiaceae</taxon>
        <taxon>Brettanomyces</taxon>
    </lineage>
</organism>
<feature type="transmembrane region" description="Helical" evidence="8">
    <location>
        <begin position="482"/>
        <end position="505"/>
    </location>
</feature>
<evidence type="ECO:0000256" key="3">
    <source>
        <dbReference type="ARBA" id="ARBA00007559"/>
    </source>
</evidence>
<evidence type="ECO:0000313" key="9">
    <source>
        <dbReference type="EMBL" id="VUG18537.1"/>
    </source>
</evidence>
<protein>
    <recommendedName>
        <fullName evidence="8">GPI-anchored wall transfer protein</fullName>
        <ecNumber evidence="8">2.3.-.-</ecNumber>
    </recommendedName>
</protein>
<dbReference type="GO" id="GO:0006506">
    <property type="term" value="P:GPI anchor biosynthetic process"/>
    <property type="evidence" value="ECO:0007669"/>
    <property type="project" value="UniProtKB-UniPathway"/>
</dbReference>
<keyword evidence="6 8" id="KW-1133">Transmembrane helix</keyword>
<dbReference type="PANTHER" id="PTHR20661:SF0">
    <property type="entry name" value="PHOSPHATIDYLINOSITOL-GLYCAN BIOSYNTHESIS CLASS W PROTEIN"/>
    <property type="match status" value="1"/>
</dbReference>
<dbReference type="STRING" id="5007.A0A3F2Y3U2"/>
<evidence type="ECO:0000256" key="8">
    <source>
        <dbReference type="RuleBase" id="RU280819"/>
    </source>
</evidence>
<feature type="transmembrane region" description="Helical" evidence="8">
    <location>
        <begin position="233"/>
        <end position="255"/>
    </location>
</feature>